<evidence type="ECO:0000313" key="2">
    <source>
        <dbReference type="Proteomes" id="UP000236311"/>
    </source>
</evidence>
<evidence type="ECO:0000313" key="1">
    <source>
        <dbReference type="EMBL" id="SOY32255.1"/>
    </source>
</evidence>
<keyword evidence="2" id="KW-1185">Reference proteome</keyword>
<dbReference type="EMBL" id="OFSM01000043">
    <property type="protein sequence ID" value="SOY32255.1"/>
    <property type="molecule type" value="Genomic_DNA"/>
</dbReference>
<sequence>MKIRVAYTGGEQDKKKLLEEAAKALFPDTKVKETAPKDGFLHTVLTVPKPGNTTK</sequence>
<dbReference type="Proteomes" id="UP000236311">
    <property type="component" value="Unassembled WGS sequence"/>
</dbReference>
<name>A0A2K4ZP75_9FIRM</name>
<dbReference type="RefSeq" id="WP_172455286.1">
    <property type="nucleotide sequence ID" value="NZ_JANJZD010000049.1"/>
</dbReference>
<dbReference type="AlphaFoldDB" id="A0A2K4ZP75"/>
<proteinExistence type="predicted"/>
<reference evidence="1 2" key="1">
    <citation type="submission" date="2018-01" db="EMBL/GenBank/DDBJ databases">
        <authorList>
            <person name="Gaut B.S."/>
            <person name="Morton B.R."/>
            <person name="Clegg M.T."/>
            <person name="Duvall M.R."/>
        </authorList>
    </citation>
    <scope>NUCLEOTIDE SEQUENCE [LARGE SCALE GENOMIC DNA]</scope>
    <source>
        <strain evidence="1">GP69</strain>
    </source>
</reference>
<protein>
    <submittedName>
        <fullName evidence="1">Uncharacterized protein</fullName>
    </submittedName>
</protein>
<accession>A0A2K4ZP75</accession>
<organism evidence="1 2">
    <name type="scientific">Acetatifactor muris</name>
    <dbReference type="NCBI Taxonomy" id="879566"/>
    <lineage>
        <taxon>Bacteria</taxon>
        <taxon>Bacillati</taxon>
        <taxon>Bacillota</taxon>
        <taxon>Clostridia</taxon>
        <taxon>Lachnospirales</taxon>
        <taxon>Lachnospiraceae</taxon>
        <taxon>Acetatifactor</taxon>
    </lineage>
</organism>
<gene>
    <name evidence="1" type="ORF">AMURIS_05013</name>
</gene>